<keyword evidence="2" id="KW-0560">Oxidoreductase</keyword>
<proteinExistence type="inferred from homology"/>
<dbReference type="CDD" id="cd08249">
    <property type="entry name" value="enoyl_reductase_like"/>
    <property type="match status" value="1"/>
</dbReference>
<dbReference type="Gene3D" id="3.90.180.10">
    <property type="entry name" value="Medium-chain alcohol dehydrogenases, catalytic domain"/>
    <property type="match status" value="1"/>
</dbReference>
<evidence type="ECO:0000259" key="3">
    <source>
        <dbReference type="SMART" id="SM00829"/>
    </source>
</evidence>
<evidence type="ECO:0000313" key="5">
    <source>
        <dbReference type="Proteomes" id="UP000465266"/>
    </source>
</evidence>
<dbReference type="PANTHER" id="PTHR45348">
    <property type="entry name" value="HYPOTHETICAL OXIDOREDUCTASE (EUROFUNG)"/>
    <property type="match status" value="1"/>
</dbReference>
<feature type="domain" description="Enoyl reductase (ER)" evidence="3">
    <location>
        <begin position="15"/>
        <end position="378"/>
    </location>
</feature>
<evidence type="ECO:0000256" key="2">
    <source>
        <dbReference type="ARBA" id="ARBA00023002"/>
    </source>
</evidence>
<organism evidence="4 5">
    <name type="scientific">Aspergillus udagawae</name>
    <dbReference type="NCBI Taxonomy" id="91492"/>
    <lineage>
        <taxon>Eukaryota</taxon>
        <taxon>Fungi</taxon>
        <taxon>Dikarya</taxon>
        <taxon>Ascomycota</taxon>
        <taxon>Pezizomycotina</taxon>
        <taxon>Eurotiomycetes</taxon>
        <taxon>Eurotiomycetidae</taxon>
        <taxon>Eurotiales</taxon>
        <taxon>Aspergillaceae</taxon>
        <taxon>Aspergillus</taxon>
        <taxon>Aspergillus subgen. Fumigati</taxon>
    </lineage>
</organism>
<comment type="caution">
    <text evidence="4">The sequence shown here is derived from an EMBL/GenBank/DDBJ whole genome shotgun (WGS) entry which is preliminary data.</text>
</comment>
<dbReference type="PANTHER" id="PTHR45348:SF2">
    <property type="entry name" value="ZINC-TYPE ALCOHOL DEHYDROGENASE-LIKE PROTEIN C2E1P3.01"/>
    <property type="match status" value="1"/>
</dbReference>
<dbReference type="Pfam" id="PF08240">
    <property type="entry name" value="ADH_N"/>
    <property type="match status" value="1"/>
</dbReference>
<accession>A0ABQ1ATE2</accession>
<evidence type="ECO:0000313" key="4">
    <source>
        <dbReference type="EMBL" id="GFF87738.1"/>
    </source>
</evidence>
<dbReference type="SUPFAM" id="SSF51735">
    <property type="entry name" value="NAD(P)-binding Rossmann-fold domains"/>
    <property type="match status" value="1"/>
</dbReference>
<gene>
    <name evidence="4" type="ORF">IFM53868_05254</name>
</gene>
<dbReference type="InterPro" id="IPR047122">
    <property type="entry name" value="Trans-enoyl_RdTase-like"/>
</dbReference>
<protein>
    <submittedName>
        <fullName evidence="4">Zinc-binding alcohol dehydrogenase domain-containing protein cipB</fullName>
    </submittedName>
</protein>
<name>A0ABQ1ATE2_9EURO</name>
<dbReference type="EMBL" id="BLKG01000051">
    <property type="protein sequence ID" value="GFF87738.1"/>
    <property type="molecule type" value="Genomic_DNA"/>
</dbReference>
<dbReference type="SMART" id="SM00829">
    <property type="entry name" value="PKS_ER"/>
    <property type="match status" value="1"/>
</dbReference>
<dbReference type="InterPro" id="IPR036291">
    <property type="entry name" value="NAD(P)-bd_dom_sf"/>
</dbReference>
<dbReference type="InterPro" id="IPR011032">
    <property type="entry name" value="GroES-like_sf"/>
</dbReference>
<dbReference type="SUPFAM" id="SSF50129">
    <property type="entry name" value="GroES-like"/>
    <property type="match status" value="1"/>
</dbReference>
<reference evidence="4 5" key="1">
    <citation type="submission" date="2020-01" db="EMBL/GenBank/DDBJ databases">
        <title>Draft genome sequence of Aspergillus udagawae IFM 53868.</title>
        <authorList>
            <person name="Takahashi H."/>
            <person name="Yaguchi T."/>
        </authorList>
    </citation>
    <scope>NUCLEOTIDE SEQUENCE [LARGE SCALE GENOMIC DNA]</scope>
    <source>
        <strain evidence="4 5">IFM 53868</strain>
    </source>
</reference>
<dbReference type="InterPro" id="IPR013154">
    <property type="entry name" value="ADH-like_N"/>
</dbReference>
<sequence length="381" mass="40567">MTPKNQAAWIPAKKARPFKVGDAPYTPPGSGQVVVKNTAVAINPFDWVLQFIGPAVAGYIKYPFIFGTDVAGEVVEVGPDVERFQVGDRVFGSATAIAKEVNRPAEGGFQLYTVMREHLLAPTPAHITDEQACVMGLGLGTAAWGLFHPDYLGLDMPRIPAPTDAVGKSGLPRTVIITGGASSVGSNAVQLAVSAGYQVISTSSPRNFDYVKSLGATHVFDYRSRTLVKDLLAALQGRELVGAYTIGRGAVEACTAVMRHHDVHLTRKRIAVAGAIIPADKLTTFVGKGTYLIGMVSGMIKSTGRRLRTGIEAKFILLDGLVDAESVVARIYTNFLPQALEQRQFVPAPPPHVVGKGLNMIQGALDLQRKGVSGKKLVVTV</sequence>
<dbReference type="InterPro" id="IPR020843">
    <property type="entry name" value="ER"/>
</dbReference>
<comment type="similarity">
    <text evidence="1">Belongs to the zinc-containing alcohol dehydrogenase family.</text>
</comment>
<evidence type="ECO:0000256" key="1">
    <source>
        <dbReference type="ARBA" id="ARBA00008072"/>
    </source>
</evidence>
<keyword evidence="5" id="KW-1185">Reference proteome</keyword>
<dbReference type="Proteomes" id="UP000465266">
    <property type="component" value="Unassembled WGS sequence"/>
</dbReference>
<dbReference type="Gene3D" id="3.40.50.720">
    <property type="entry name" value="NAD(P)-binding Rossmann-like Domain"/>
    <property type="match status" value="1"/>
</dbReference>